<gene>
    <name evidence="2" type="ORF">ADEAN_000559300</name>
</gene>
<reference evidence="2 3" key="1">
    <citation type="submission" date="2020-08" db="EMBL/GenBank/DDBJ databases">
        <authorList>
            <person name="Newling K."/>
            <person name="Davey J."/>
            <person name="Forrester S."/>
        </authorList>
    </citation>
    <scope>NUCLEOTIDE SEQUENCE [LARGE SCALE GENOMIC DNA]</scope>
    <source>
        <strain evidence="3">Crithidia deanei Carvalho (ATCC PRA-265)</strain>
    </source>
</reference>
<evidence type="ECO:0000313" key="2">
    <source>
        <dbReference type="EMBL" id="CAD2218107.1"/>
    </source>
</evidence>
<protein>
    <submittedName>
        <fullName evidence="2">Uncharacterized protein</fullName>
    </submittedName>
</protein>
<sequence>MSNPSRFASAYRHCCTQSRHHMDRLTDPSVIGAALRSCEMSLSSTPRNSVARSPSHLEESPGVHLSQNDSVTMHFRNGLHSLRLHREHQLWCKWQLHHFYERGPSYLRTVWRPISNGSTLMTPEDLCGQYVLPCNDKIDALIAKHKMEQRRKVFFSTLLLKEFGLSEEDLTPSGTKLTQCWRGDDNTFLEEDNNDDASNASRRASRLAAVQPYLEITFDANTSRLHISIYINGEGDGGEGAEYFGSSVACCIDNFRWFIVEGKWKGKIIFFVPGCSPFPGRHTFTGIDSILIGHTAMKKLCRSTVTAEYMICKKCGNIAKKKVRANARKKKAYCILCKQSTVRLNVPNGFLCARQALHNSMASIISQSKADEKNANRPCAGKLVYEREQVLAAYLESLHILLSESAPQKPQWKPCKRVNVPQLFGPYPSLSSVPPKPKTPISV</sequence>
<evidence type="ECO:0000256" key="1">
    <source>
        <dbReference type="SAM" id="MobiDB-lite"/>
    </source>
</evidence>
<name>A0A7G2CGE4_9TRYP</name>
<feature type="region of interest" description="Disordered" evidence="1">
    <location>
        <begin position="44"/>
        <end position="64"/>
    </location>
</feature>
<organism evidence="2 3">
    <name type="scientific">Angomonas deanei</name>
    <dbReference type="NCBI Taxonomy" id="59799"/>
    <lineage>
        <taxon>Eukaryota</taxon>
        <taxon>Discoba</taxon>
        <taxon>Euglenozoa</taxon>
        <taxon>Kinetoplastea</taxon>
        <taxon>Metakinetoplastina</taxon>
        <taxon>Trypanosomatida</taxon>
        <taxon>Trypanosomatidae</taxon>
        <taxon>Strigomonadinae</taxon>
        <taxon>Angomonas</taxon>
    </lineage>
</organism>
<keyword evidence="3" id="KW-1185">Reference proteome</keyword>
<dbReference type="VEuPathDB" id="TriTrypDB:ADEAN_000559300"/>
<dbReference type="AlphaFoldDB" id="A0A7G2CGE4"/>
<dbReference type="Proteomes" id="UP000515908">
    <property type="component" value="Chromosome 10"/>
</dbReference>
<evidence type="ECO:0000313" key="3">
    <source>
        <dbReference type="Proteomes" id="UP000515908"/>
    </source>
</evidence>
<proteinExistence type="predicted"/>
<dbReference type="EMBL" id="LR877154">
    <property type="protein sequence ID" value="CAD2218107.1"/>
    <property type="molecule type" value="Genomic_DNA"/>
</dbReference>
<accession>A0A7G2CGE4</accession>